<evidence type="ECO:0000256" key="3">
    <source>
        <dbReference type="ARBA" id="ARBA00022989"/>
    </source>
</evidence>
<evidence type="ECO:0000256" key="4">
    <source>
        <dbReference type="ARBA" id="ARBA00023136"/>
    </source>
</evidence>
<feature type="domain" description="Rhodopsin" evidence="7">
    <location>
        <begin position="24"/>
        <end position="263"/>
    </location>
</feature>
<name>A0AAV9QCK9_9PEZI</name>
<protein>
    <recommendedName>
        <fullName evidence="7">Rhodopsin domain-containing protein</fullName>
    </recommendedName>
</protein>
<dbReference type="EMBL" id="JAXLQG010000007">
    <property type="protein sequence ID" value="KAK5537606.1"/>
    <property type="molecule type" value="Genomic_DNA"/>
</dbReference>
<dbReference type="AlphaFoldDB" id="A0AAV9QCK9"/>
<feature type="transmembrane region" description="Helical" evidence="6">
    <location>
        <begin position="118"/>
        <end position="138"/>
    </location>
</feature>
<dbReference type="InterPro" id="IPR049326">
    <property type="entry name" value="Rhodopsin_dom_fungi"/>
</dbReference>
<evidence type="ECO:0000313" key="9">
    <source>
        <dbReference type="Proteomes" id="UP001345827"/>
    </source>
</evidence>
<evidence type="ECO:0000313" key="8">
    <source>
        <dbReference type="EMBL" id="KAK5537606.1"/>
    </source>
</evidence>
<dbReference type="GO" id="GO:0016020">
    <property type="term" value="C:membrane"/>
    <property type="evidence" value="ECO:0007669"/>
    <property type="project" value="UniProtKB-SubCell"/>
</dbReference>
<gene>
    <name evidence="8" type="ORF">LTR25_004858</name>
</gene>
<keyword evidence="4 6" id="KW-0472">Membrane</keyword>
<evidence type="ECO:0000256" key="1">
    <source>
        <dbReference type="ARBA" id="ARBA00004141"/>
    </source>
</evidence>
<dbReference type="InterPro" id="IPR052337">
    <property type="entry name" value="SAT4-like"/>
</dbReference>
<keyword evidence="3 6" id="KW-1133">Transmembrane helix</keyword>
<dbReference type="Pfam" id="PF20684">
    <property type="entry name" value="Fung_rhodopsin"/>
    <property type="match status" value="1"/>
</dbReference>
<comment type="similarity">
    <text evidence="5">Belongs to the SAT4 family.</text>
</comment>
<dbReference type="PANTHER" id="PTHR33048">
    <property type="entry name" value="PTH11-LIKE INTEGRAL MEMBRANE PROTEIN (AFU_ORTHOLOGUE AFUA_5G11245)"/>
    <property type="match status" value="1"/>
</dbReference>
<evidence type="ECO:0000256" key="2">
    <source>
        <dbReference type="ARBA" id="ARBA00022692"/>
    </source>
</evidence>
<evidence type="ECO:0000259" key="7">
    <source>
        <dbReference type="Pfam" id="PF20684"/>
    </source>
</evidence>
<keyword evidence="2 6" id="KW-0812">Transmembrane</keyword>
<feature type="transmembrane region" description="Helical" evidence="6">
    <location>
        <begin position="40"/>
        <end position="59"/>
    </location>
</feature>
<keyword evidence="9" id="KW-1185">Reference proteome</keyword>
<dbReference type="PANTHER" id="PTHR33048:SF47">
    <property type="entry name" value="INTEGRAL MEMBRANE PROTEIN-RELATED"/>
    <property type="match status" value="1"/>
</dbReference>
<feature type="transmembrane region" description="Helical" evidence="6">
    <location>
        <begin position="6"/>
        <end position="28"/>
    </location>
</feature>
<organism evidence="8 9">
    <name type="scientific">Vermiconidia calcicola</name>
    <dbReference type="NCBI Taxonomy" id="1690605"/>
    <lineage>
        <taxon>Eukaryota</taxon>
        <taxon>Fungi</taxon>
        <taxon>Dikarya</taxon>
        <taxon>Ascomycota</taxon>
        <taxon>Pezizomycotina</taxon>
        <taxon>Dothideomycetes</taxon>
        <taxon>Dothideomycetidae</taxon>
        <taxon>Mycosphaerellales</taxon>
        <taxon>Extremaceae</taxon>
        <taxon>Vermiconidia</taxon>
    </lineage>
</organism>
<comment type="subcellular location">
    <subcellularLocation>
        <location evidence="1">Membrane</location>
        <topology evidence="1">Multi-pass membrane protein</topology>
    </subcellularLocation>
</comment>
<comment type="caution">
    <text evidence="8">The sequence shown here is derived from an EMBL/GenBank/DDBJ whole genome shotgun (WGS) entry which is preliminary data.</text>
</comment>
<feature type="transmembrane region" description="Helical" evidence="6">
    <location>
        <begin position="198"/>
        <end position="219"/>
    </location>
</feature>
<feature type="transmembrane region" description="Helical" evidence="6">
    <location>
        <begin position="231"/>
        <end position="255"/>
    </location>
</feature>
<proteinExistence type="inferred from homology"/>
<dbReference type="Proteomes" id="UP001345827">
    <property type="component" value="Unassembled WGS sequence"/>
</dbReference>
<feature type="transmembrane region" description="Helical" evidence="6">
    <location>
        <begin position="161"/>
        <end position="186"/>
    </location>
</feature>
<evidence type="ECO:0000256" key="5">
    <source>
        <dbReference type="ARBA" id="ARBA00038359"/>
    </source>
</evidence>
<evidence type="ECO:0000256" key="6">
    <source>
        <dbReference type="SAM" id="Phobius"/>
    </source>
</evidence>
<accession>A0AAV9QCK9</accession>
<sequence length="342" mass="38730">MLSGTTCVVVSLIFTILSILFFTARIYTRVTVIRRFGIDDYLLGLSLATTIILTSLIVWQSRNGLGLDVDELTEDQLSVIRKATWATKLVYPLAAMSVQNAFLFQYRKLMICRWQRWIIHTMMAIVTGFAIASTVVAATECLPLRAFWHNTSPNEQCMDFIAYWMFSASFNTITALVVWVIPVPVIRTLHLPTRQKRWLMLVFLLGFLTCLAAGLRIWVLHITLERTRTNLAPYVSLVATWTSLEINIGIICACIPTCKPIVDRMFPNLLRERPKTPEFVKMERYKMNGARSMDTPLKENDDYGTDQTITVTTSFGCHDIEGSRDENGIFGANSANSANSFT</sequence>
<reference evidence="8 9" key="1">
    <citation type="submission" date="2023-06" db="EMBL/GenBank/DDBJ databases">
        <title>Black Yeasts Isolated from many extreme environments.</title>
        <authorList>
            <person name="Coleine C."/>
            <person name="Stajich J.E."/>
            <person name="Selbmann L."/>
        </authorList>
    </citation>
    <scope>NUCLEOTIDE SEQUENCE [LARGE SCALE GENOMIC DNA]</scope>
    <source>
        <strain evidence="8 9">CCFEE 5887</strain>
    </source>
</reference>